<evidence type="ECO:0000313" key="2">
    <source>
        <dbReference type="EMBL" id="OAR02626.1"/>
    </source>
</evidence>
<proteinExistence type="predicted"/>
<evidence type="ECO:0000259" key="1">
    <source>
        <dbReference type="Pfam" id="PF01636"/>
    </source>
</evidence>
<sequence>MATRDLLSGPITLSAAKYKSSNVLHALRYPLLKAQFYARIERQRHLLSRLVAHHLGTDEARVTVSPQEYWLHGSFNLCVPVMIDVEGEEARFPQFALIRFPLPYSVGEETHRGNSDEKLRTEAATYAWIGENCPDVPIPRLYGFGLSTKQRFSHVSNLPWWSRWFQHVRRLTLTVLGREKPSQLVPHQCASIAELDVGYLLIQTITAATGTMLSDSWDDKYTDPRRQENLQRDLARIMLSLARTSLPHIGAFRIDDAGCLRLDNRPLARHTLTSVRDFVLRHIDDLSARLLQQPNATESREDAHNQMASLAGAAALLPQLFRRELDRGPFVLALTDLHRSNILVDDDWRVVGVIDLEFACSWPVEFVQPPHWLGGEMLDEITIHSFADKHEGFLRHVEHEEALMDRPSAEMRGGELLSTTMRQGWSLGTFWATLALMHPIAFTEILYDRLLRDFLGASKDEANVDRTFYARFWRKDIDSIVEAKLRDYEEYNKELSLFFAEDATSRGNTI</sequence>
<dbReference type="OMA" id="PRYQIPY"/>
<dbReference type="PANTHER" id="PTHR21310:SF37">
    <property type="entry name" value="AMINOGLYCOSIDE PHOSPHOTRANSFERASE DOMAIN-CONTAINING PROTEIN"/>
    <property type="match status" value="1"/>
</dbReference>
<keyword evidence="3" id="KW-1185">Reference proteome</keyword>
<organism evidence="2 3">
    <name type="scientific">Cordyceps confragosa</name>
    <name type="common">Lecanicillium lecanii</name>
    <dbReference type="NCBI Taxonomy" id="2714763"/>
    <lineage>
        <taxon>Eukaryota</taxon>
        <taxon>Fungi</taxon>
        <taxon>Dikarya</taxon>
        <taxon>Ascomycota</taxon>
        <taxon>Pezizomycotina</taxon>
        <taxon>Sordariomycetes</taxon>
        <taxon>Hypocreomycetidae</taxon>
        <taxon>Hypocreales</taxon>
        <taxon>Cordycipitaceae</taxon>
        <taxon>Akanthomyces</taxon>
    </lineage>
</organism>
<dbReference type="PANTHER" id="PTHR21310">
    <property type="entry name" value="AMINOGLYCOSIDE PHOSPHOTRANSFERASE-RELATED-RELATED"/>
    <property type="match status" value="1"/>
</dbReference>
<name>A0A179IIX7_CORDF</name>
<protein>
    <recommendedName>
        <fullName evidence="1">Aminoglycoside phosphotransferase domain-containing protein</fullName>
    </recommendedName>
</protein>
<comment type="caution">
    <text evidence="2">The sequence shown here is derived from an EMBL/GenBank/DDBJ whole genome shotgun (WGS) entry which is preliminary data.</text>
</comment>
<dbReference type="InterPro" id="IPR002575">
    <property type="entry name" value="Aminoglycoside_PTrfase"/>
</dbReference>
<dbReference type="EMBL" id="LUKN01000597">
    <property type="protein sequence ID" value="OAR02626.1"/>
    <property type="molecule type" value="Genomic_DNA"/>
</dbReference>
<feature type="domain" description="Aminoglycoside phosphotransferase" evidence="1">
    <location>
        <begin position="220"/>
        <end position="361"/>
    </location>
</feature>
<dbReference type="Gene3D" id="3.90.1200.10">
    <property type="match status" value="1"/>
</dbReference>
<gene>
    <name evidence="2" type="ORF">LLEC1_04132</name>
</gene>
<dbReference type="SUPFAM" id="SSF56112">
    <property type="entry name" value="Protein kinase-like (PK-like)"/>
    <property type="match status" value="1"/>
</dbReference>
<dbReference type="InterPro" id="IPR011009">
    <property type="entry name" value="Kinase-like_dom_sf"/>
</dbReference>
<dbReference type="InterPro" id="IPR051678">
    <property type="entry name" value="AGP_Transferase"/>
</dbReference>
<dbReference type="Pfam" id="PF01636">
    <property type="entry name" value="APH"/>
    <property type="match status" value="1"/>
</dbReference>
<accession>A0A179IIX7</accession>
<dbReference type="AlphaFoldDB" id="A0A179IIX7"/>
<dbReference type="Proteomes" id="UP000243081">
    <property type="component" value="Unassembled WGS sequence"/>
</dbReference>
<reference evidence="2 3" key="1">
    <citation type="submission" date="2016-03" db="EMBL/GenBank/DDBJ databases">
        <title>Fine-scale spatial genetic structure of a fungal parasite of coffee scale insects.</title>
        <authorList>
            <person name="Jackson D."/>
            <person name="Zemenick K.A."/>
            <person name="Malloure B."/>
            <person name="Quandt C.A."/>
            <person name="James T.Y."/>
        </authorList>
    </citation>
    <scope>NUCLEOTIDE SEQUENCE [LARGE SCALE GENOMIC DNA]</scope>
    <source>
        <strain evidence="2 3">UM487</strain>
    </source>
</reference>
<dbReference type="OrthoDB" id="3645574at2759"/>
<evidence type="ECO:0000313" key="3">
    <source>
        <dbReference type="Proteomes" id="UP000243081"/>
    </source>
</evidence>